<dbReference type="InterPro" id="IPR036291">
    <property type="entry name" value="NAD(P)-bd_dom_sf"/>
</dbReference>
<accession>A0A222G993</accession>
<dbReference type="NCBIfam" id="NF005559">
    <property type="entry name" value="PRK07231.1"/>
    <property type="match status" value="1"/>
</dbReference>
<dbReference type="PROSITE" id="PS00061">
    <property type="entry name" value="ADH_SHORT"/>
    <property type="match status" value="1"/>
</dbReference>
<dbReference type="Proteomes" id="UP000202259">
    <property type="component" value="Chromosome"/>
</dbReference>
<dbReference type="PRINTS" id="PR00080">
    <property type="entry name" value="SDRFAMILY"/>
</dbReference>
<evidence type="ECO:0000313" key="3">
    <source>
        <dbReference type="Proteomes" id="UP000202259"/>
    </source>
</evidence>
<evidence type="ECO:0000256" key="1">
    <source>
        <dbReference type="ARBA" id="ARBA00006484"/>
    </source>
</evidence>
<dbReference type="KEGG" id="cber:B5D82_11330"/>
<name>A0A222G993_9GAMM</name>
<dbReference type="PANTHER" id="PTHR43943:SF2">
    <property type="entry name" value="DEHYDROGENASE_REDUCTASE 4"/>
    <property type="match status" value="1"/>
</dbReference>
<protein>
    <submittedName>
        <fullName evidence="2">Short-chain dehydrogenase</fullName>
    </submittedName>
</protein>
<dbReference type="FunFam" id="3.40.50.720:FF:000084">
    <property type="entry name" value="Short-chain dehydrogenase reductase"/>
    <property type="match status" value="1"/>
</dbReference>
<dbReference type="PANTHER" id="PTHR43943">
    <property type="entry name" value="DEHYDROGENASE/REDUCTASE (SDR FAMILY) MEMBER 4"/>
    <property type="match status" value="1"/>
</dbReference>
<dbReference type="Pfam" id="PF13561">
    <property type="entry name" value="adh_short_C2"/>
    <property type="match status" value="1"/>
</dbReference>
<dbReference type="AlphaFoldDB" id="A0A222G993"/>
<reference evidence="2 3" key="1">
    <citation type="submission" date="2017-08" db="EMBL/GenBank/DDBJ databases">
        <title>Complete genome of Colwellia sp. NB097-1, a psychrophile bacterium ioslated from Bering Sea.</title>
        <authorList>
            <person name="Chen X."/>
        </authorList>
    </citation>
    <scope>NUCLEOTIDE SEQUENCE [LARGE SCALE GENOMIC DNA]</scope>
    <source>
        <strain evidence="2 3">NB097-1</strain>
    </source>
</reference>
<organism evidence="2 3">
    <name type="scientific">Cognaticolwellia beringensis</name>
    <dbReference type="NCBI Taxonomy" id="1967665"/>
    <lineage>
        <taxon>Bacteria</taxon>
        <taxon>Pseudomonadati</taxon>
        <taxon>Pseudomonadota</taxon>
        <taxon>Gammaproteobacteria</taxon>
        <taxon>Alteromonadales</taxon>
        <taxon>Colwelliaceae</taxon>
        <taxon>Cognaticolwellia</taxon>
    </lineage>
</organism>
<comment type="similarity">
    <text evidence="1">Belongs to the short-chain dehydrogenases/reductases (SDR) family.</text>
</comment>
<dbReference type="InterPro" id="IPR002347">
    <property type="entry name" value="SDR_fam"/>
</dbReference>
<dbReference type="NCBIfam" id="NF005873">
    <property type="entry name" value="PRK07814.1"/>
    <property type="match status" value="1"/>
</dbReference>
<dbReference type="EMBL" id="CP020465">
    <property type="protein sequence ID" value="ASP48302.1"/>
    <property type="molecule type" value="Genomic_DNA"/>
</dbReference>
<dbReference type="InterPro" id="IPR020904">
    <property type="entry name" value="Sc_DH/Rdtase_CS"/>
</dbReference>
<proteinExistence type="inferred from homology"/>
<dbReference type="PRINTS" id="PR00081">
    <property type="entry name" value="GDHRDH"/>
</dbReference>
<dbReference type="Gene3D" id="3.40.50.720">
    <property type="entry name" value="NAD(P)-binding Rossmann-like Domain"/>
    <property type="match status" value="1"/>
</dbReference>
<keyword evidence="3" id="KW-1185">Reference proteome</keyword>
<dbReference type="RefSeq" id="WP_081151624.1">
    <property type="nucleotide sequence ID" value="NZ_CP020465.1"/>
</dbReference>
<gene>
    <name evidence="2" type="ORF">B5D82_11330</name>
</gene>
<evidence type="ECO:0000313" key="2">
    <source>
        <dbReference type="EMBL" id="ASP48302.1"/>
    </source>
</evidence>
<dbReference type="SUPFAM" id="SSF51735">
    <property type="entry name" value="NAD(P)-binding Rossmann-fold domains"/>
    <property type="match status" value="1"/>
</dbReference>
<sequence>MSNILERFKLTGQVAIVTGSGRGIGAATAIALADAGADVVVTARTVEQLEDTAEQIRLRGSKALVVACDILDQQQRENLLAKTIEHFGRLDILVNNVGGSGAIKPTLMTTEDELEACFKLNTTTAFSMSRLCAPAMVKTAGTGAIINISSVGGHIAQSGFLSYGVGKAAMNFMTLNLAQDFAPKVRVNAISVGSTLTDALKGVMNEELELKMVKQVPMNRLGQPEDVAACALFLASPAASYITGEIFGVNGGITVPPMAMPRSDFSL</sequence>
<dbReference type="OrthoDB" id="9775864at2"/>